<comment type="caution">
    <text evidence="2">The sequence shown here is derived from an EMBL/GenBank/DDBJ whole genome shotgun (WGS) entry which is preliminary data.</text>
</comment>
<feature type="transmembrane region" description="Helical" evidence="1">
    <location>
        <begin position="109"/>
        <end position="127"/>
    </location>
</feature>
<dbReference type="RefSeq" id="WP_220748821.1">
    <property type="nucleotide sequence ID" value="NZ_BPFH01000003.1"/>
</dbReference>
<keyword evidence="1" id="KW-1133">Transmembrane helix</keyword>
<dbReference type="Proteomes" id="UP000786693">
    <property type="component" value="Unassembled WGS sequence"/>
</dbReference>
<gene>
    <name evidence="2" type="ORF">JANAI62_19500</name>
</gene>
<sequence>MQTLSSRSTAYGLFSIRVSLFLFMLAWALVKVTNPAAYAGEGIFATYYGTGLGTGLVLAIGVAQIAFLLAFVAGVARMITTGGVLAMNAGTLLVSLTTILPTYVGGGNLLFVASLPVFAASLALFLMRDQDTLLSVDAARASTVTA</sequence>
<dbReference type="EMBL" id="BPFH01000003">
    <property type="protein sequence ID" value="GIT95327.1"/>
    <property type="molecule type" value="Genomic_DNA"/>
</dbReference>
<organism evidence="2 3">
    <name type="scientific">Jannaschia pagri</name>
    <dbReference type="NCBI Taxonomy" id="2829797"/>
    <lineage>
        <taxon>Bacteria</taxon>
        <taxon>Pseudomonadati</taxon>
        <taxon>Pseudomonadota</taxon>
        <taxon>Alphaproteobacteria</taxon>
        <taxon>Rhodobacterales</taxon>
        <taxon>Roseobacteraceae</taxon>
        <taxon>Jannaschia</taxon>
    </lineage>
</organism>
<reference evidence="2 3" key="1">
    <citation type="submission" date="2021-05" db="EMBL/GenBank/DDBJ databases">
        <title>Bacteria Genome sequencing.</title>
        <authorList>
            <person name="Takabe Y."/>
            <person name="Nakajima Y."/>
            <person name="Suzuki S."/>
            <person name="Shiozaki T."/>
        </authorList>
    </citation>
    <scope>NUCLEOTIDE SEQUENCE [LARGE SCALE GENOMIC DNA]</scope>
    <source>
        <strain evidence="2 3">AI_62</strain>
    </source>
</reference>
<evidence type="ECO:0000313" key="3">
    <source>
        <dbReference type="Proteomes" id="UP000786693"/>
    </source>
</evidence>
<feature type="transmembrane region" description="Helical" evidence="1">
    <location>
        <begin position="84"/>
        <end position="103"/>
    </location>
</feature>
<keyword evidence="1" id="KW-0472">Membrane</keyword>
<evidence type="ECO:0008006" key="4">
    <source>
        <dbReference type="Google" id="ProtNLM"/>
    </source>
</evidence>
<evidence type="ECO:0000313" key="2">
    <source>
        <dbReference type="EMBL" id="GIT95327.1"/>
    </source>
</evidence>
<keyword evidence="1" id="KW-0812">Transmembrane</keyword>
<feature type="transmembrane region" description="Helical" evidence="1">
    <location>
        <begin position="12"/>
        <end position="30"/>
    </location>
</feature>
<proteinExistence type="predicted"/>
<feature type="transmembrane region" description="Helical" evidence="1">
    <location>
        <begin position="50"/>
        <end position="72"/>
    </location>
</feature>
<evidence type="ECO:0000256" key="1">
    <source>
        <dbReference type="SAM" id="Phobius"/>
    </source>
</evidence>
<accession>A0ABQ4NLP1</accession>
<keyword evidence="3" id="KW-1185">Reference proteome</keyword>
<protein>
    <recommendedName>
        <fullName evidence="4">DoxX protein</fullName>
    </recommendedName>
</protein>
<name>A0ABQ4NLP1_9RHOB</name>